<sequence length="405" mass="47238">MSNNDNETQTAETSQSRYNTRKRKLSEEKETHVKEVKVKQDHIDKSEHKKLKPVEDNNEEENGEEVLLNETDDKLEETKNGEPEEVEEIKDDLPSESEKRITRSRKSRKRKLSEEKEKDDEVKPETSRKRKERDEKEVEEVVVKRKHQDAILTVEDWRLQKVQSPIALKHEDSNEYDNFDPLEFHGHWDSEGDASFTNNGYTATVMFKNREAPFLLGGPLHEDIFVFEQLHFHWSSDDHSGCEHIFEGKAYSMEAHAVHYNSKYGSFKDAVDKHDGLAVVAFFLQATDDFENDCFKKLSEAVKEIVKINSTTDVRPDCLTWIKEGAQCKGYYTYQGSLTTEPYFESVTWIIYPKPIHISNQQVENFRAMKSTPCEQHNILNNVRPVQTPQKKLDIIYARSHRLSV</sequence>
<evidence type="ECO:0000313" key="2">
    <source>
        <dbReference type="Proteomes" id="UP001056778"/>
    </source>
</evidence>
<proteinExistence type="predicted"/>
<gene>
    <name evidence="1" type="ORF">MML48_7g00007008</name>
</gene>
<name>A0ACB9SPV0_HOLOL</name>
<protein>
    <submittedName>
        <fullName evidence="1">Carbonic anhydrase</fullName>
    </submittedName>
</protein>
<dbReference type="EMBL" id="CM043021">
    <property type="protein sequence ID" value="KAI4457349.1"/>
    <property type="molecule type" value="Genomic_DNA"/>
</dbReference>
<keyword evidence="2" id="KW-1185">Reference proteome</keyword>
<organism evidence="1 2">
    <name type="scientific">Holotrichia oblita</name>
    <name type="common">Chafer beetle</name>
    <dbReference type="NCBI Taxonomy" id="644536"/>
    <lineage>
        <taxon>Eukaryota</taxon>
        <taxon>Metazoa</taxon>
        <taxon>Ecdysozoa</taxon>
        <taxon>Arthropoda</taxon>
        <taxon>Hexapoda</taxon>
        <taxon>Insecta</taxon>
        <taxon>Pterygota</taxon>
        <taxon>Neoptera</taxon>
        <taxon>Endopterygota</taxon>
        <taxon>Coleoptera</taxon>
        <taxon>Polyphaga</taxon>
        <taxon>Scarabaeiformia</taxon>
        <taxon>Scarabaeidae</taxon>
        <taxon>Melolonthinae</taxon>
        <taxon>Holotrichia</taxon>
    </lineage>
</organism>
<accession>A0ACB9SPV0</accession>
<comment type="caution">
    <text evidence="1">The sequence shown here is derived from an EMBL/GenBank/DDBJ whole genome shotgun (WGS) entry which is preliminary data.</text>
</comment>
<reference evidence="1" key="1">
    <citation type="submission" date="2022-04" db="EMBL/GenBank/DDBJ databases">
        <title>Chromosome-scale genome assembly of Holotrichia oblita Faldermann.</title>
        <authorList>
            <person name="Rongchong L."/>
        </authorList>
    </citation>
    <scope>NUCLEOTIDE SEQUENCE</scope>
    <source>
        <strain evidence="1">81SQS9</strain>
    </source>
</reference>
<dbReference type="Proteomes" id="UP001056778">
    <property type="component" value="Chromosome 7"/>
</dbReference>
<evidence type="ECO:0000313" key="1">
    <source>
        <dbReference type="EMBL" id="KAI4457349.1"/>
    </source>
</evidence>